<evidence type="ECO:0008006" key="5">
    <source>
        <dbReference type="Google" id="ProtNLM"/>
    </source>
</evidence>
<evidence type="ECO:0000256" key="1">
    <source>
        <dbReference type="SAM" id="MobiDB-lite"/>
    </source>
</evidence>
<gene>
    <name evidence="3" type="ORF">MGN01_32350</name>
</gene>
<reference evidence="3 4" key="1">
    <citation type="submission" date="2019-07" db="EMBL/GenBank/DDBJ databases">
        <title>Whole genome shotgun sequence of Methylobacterium gnaphalii NBRC 107716.</title>
        <authorList>
            <person name="Hosoyama A."/>
            <person name="Uohara A."/>
            <person name="Ohji S."/>
            <person name="Ichikawa N."/>
        </authorList>
    </citation>
    <scope>NUCLEOTIDE SEQUENCE [LARGE SCALE GENOMIC DNA]</scope>
    <source>
        <strain evidence="3 4">NBRC 107716</strain>
    </source>
</reference>
<dbReference type="Proteomes" id="UP000321750">
    <property type="component" value="Unassembled WGS sequence"/>
</dbReference>
<keyword evidence="2" id="KW-0732">Signal</keyword>
<sequence length="131" mass="13420">MRLPILAATVAALSLGVLSAPADAAKRKVAVPNKFDGNWSIEVVTQDGPCDRAYRYAIQVYKGQAIYPGGDVSIRGRVTKAGLVSGIISRGSDSAQVSGRLTANGSGGGSWGSTGDGPIGCSGRWTAIRRG</sequence>
<name>A0A512JN55_9HYPH</name>
<feature type="compositionally biased region" description="Gly residues" evidence="1">
    <location>
        <begin position="105"/>
        <end position="120"/>
    </location>
</feature>
<evidence type="ECO:0000313" key="3">
    <source>
        <dbReference type="EMBL" id="GEP11390.1"/>
    </source>
</evidence>
<feature type="signal peptide" evidence="2">
    <location>
        <begin position="1"/>
        <end position="24"/>
    </location>
</feature>
<accession>A0A512JN55</accession>
<dbReference type="RefSeq" id="WP_147047826.1">
    <property type="nucleotide sequence ID" value="NZ_BJZV01000018.1"/>
</dbReference>
<keyword evidence="4" id="KW-1185">Reference proteome</keyword>
<feature type="chain" id="PRO_5021707767" description="Large exoprotein involved in heme utilization or adhesion" evidence="2">
    <location>
        <begin position="25"/>
        <end position="131"/>
    </location>
</feature>
<dbReference type="EMBL" id="BJZV01000018">
    <property type="protein sequence ID" value="GEP11390.1"/>
    <property type="molecule type" value="Genomic_DNA"/>
</dbReference>
<dbReference type="OrthoDB" id="8236492at2"/>
<dbReference type="AlphaFoldDB" id="A0A512JN55"/>
<evidence type="ECO:0000256" key="2">
    <source>
        <dbReference type="SAM" id="SignalP"/>
    </source>
</evidence>
<protein>
    <recommendedName>
        <fullName evidence="5">Large exoprotein involved in heme utilization or adhesion</fullName>
    </recommendedName>
</protein>
<proteinExistence type="predicted"/>
<evidence type="ECO:0000313" key="4">
    <source>
        <dbReference type="Proteomes" id="UP000321750"/>
    </source>
</evidence>
<organism evidence="3 4">
    <name type="scientific">Methylobacterium gnaphalii</name>
    <dbReference type="NCBI Taxonomy" id="1010610"/>
    <lineage>
        <taxon>Bacteria</taxon>
        <taxon>Pseudomonadati</taxon>
        <taxon>Pseudomonadota</taxon>
        <taxon>Alphaproteobacteria</taxon>
        <taxon>Hyphomicrobiales</taxon>
        <taxon>Methylobacteriaceae</taxon>
        <taxon>Methylobacterium</taxon>
    </lineage>
</organism>
<comment type="caution">
    <text evidence="3">The sequence shown here is derived from an EMBL/GenBank/DDBJ whole genome shotgun (WGS) entry which is preliminary data.</text>
</comment>
<feature type="region of interest" description="Disordered" evidence="1">
    <location>
        <begin position="102"/>
        <end position="122"/>
    </location>
</feature>